<dbReference type="EMBL" id="JAFIQS020000003">
    <property type="protein sequence ID" value="KAH9483421.1"/>
    <property type="molecule type" value="Genomic_DNA"/>
</dbReference>
<name>A0ACB8H6D7_PSICU</name>
<dbReference type="Proteomes" id="UP000664032">
    <property type="component" value="Unassembled WGS sequence"/>
</dbReference>
<accession>A0ACB8H6D7</accession>
<keyword evidence="2" id="KW-1185">Reference proteome</keyword>
<sequence length="71" mass="7729">MEAGISDEDYMKIDDSNSNTGELERPDTPIVDNHLTRGEYPPILLDGKEVEEQAPSNGSDPGREDAVSIVV</sequence>
<gene>
    <name evidence="1" type="ORF">JR316_0002888</name>
</gene>
<organism evidence="1 2">
    <name type="scientific">Psilocybe cubensis</name>
    <name type="common">Psychedelic mushroom</name>
    <name type="synonym">Stropharia cubensis</name>
    <dbReference type="NCBI Taxonomy" id="181762"/>
    <lineage>
        <taxon>Eukaryota</taxon>
        <taxon>Fungi</taxon>
        <taxon>Dikarya</taxon>
        <taxon>Basidiomycota</taxon>
        <taxon>Agaricomycotina</taxon>
        <taxon>Agaricomycetes</taxon>
        <taxon>Agaricomycetidae</taxon>
        <taxon>Agaricales</taxon>
        <taxon>Agaricineae</taxon>
        <taxon>Strophariaceae</taxon>
        <taxon>Psilocybe</taxon>
    </lineage>
</organism>
<evidence type="ECO:0000313" key="1">
    <source>
        <dbReference type="EMBL" id="KAH9483421.1"/>
    </source>
</evidence>
<proteinExistence type="predicted"/>
<comment type="caution">
    <text evidence="1">The sequence shown here is derived from an EMBL/GenBank/DDBJ whole genome shotgun (WGS) entry which is preliminary data.</text>
</comment>
<evidence type="ECO:0000313" key="2">
    <source>
        <dbReference type="Proteomes" id="UP000664032"/>
    </source>
</evidence>
<protein>
    <submittedName>
        <fullName evidence="1">Uncharacterized protein</fullName>
    </submittedName>
</protein>
<reference evidence="1" key="1">
    <citation type="submission" date="2021-10" db="EMBL/GenBank/DDBJ databases">
        <title>Psilocybe cubensis genome.</title>
        <authorList>
            <person name="Mckernan K.J."/>
            <person name="Crawford S."/>
            <person name="Trippe A."/>
            <person name="Kane L.T."/>
            <person name="Mclaughlin S."/>
        </authorList>
    </citation>
    <scope>NUCLEOTIDE SEQUENCE</scope>
    <source>
        <strain evidence="1">MGC-MH-2018</strain>
    </source>
</reference>